<keyword evidence="2" id="KW-1185">Reference proteome</keyword>
<reference evidence="1 2" key="1">
    <citation type="submission" date="2013-07" db="EMBL/GenBank/DDBJ databases">
        <title>Thioclava pacifica DSM 10166 Genome Sequencing.</title>
        <authorList>
            <person name="Lai Q."/>
            <person name="Shao Z."/>
        </authorList>
    </citation>
    <scope>NUCLEOTIDE SEQUENCE [LARGE SCALE GENOMIC DNA]</scope>
    <source>
        <strain evidence="1 2">DSM 10166</strain>
    </source>
</reference>
<dbReference type="AlphaFoldDB" id="A0A074JFL5"/>
<protein>
    <submittedName>
        <fullName evidence="1">Uncharacterized protein</fullName>
    </submittedName>
</protein>
<dbReference type="Proteomes" id="UP000027432">
    <property type="component" value="Unassembled WGS sequence"/>
</dbReference>
<evidence type="ECO:0000313" key="1">
    <source>
        <dbReference type="EMBL" id="KEO54650.1"/>
    </source>
</evidence>
<gene>
    <name evidence="1" type="ORF">TP2_17425</name>
</gene>
<name>A0A074JFL5_9RHOB</name>
<accession>A0A074JFL5</accession>
<sequence>MIALITMHELQGLTAQQLGELHQFFTWLLTEPTFDEAERRHILATLENIERAMGYVARPSPKGFTIKL</sequence>
<proteinExistence type="predicted"/>
<dbReference type="RefSeq" id="WP_038074682.1">
    <property type="nucleotide sequence ID" value="NZ_AUND01000010.1"/>
</dbReference>
<dbReference type="EMBL" id="AUND01000010">
    <property type="protein sequence ID" value="KEO54650.1"/>
    <property type="molecule type" value="Genomic_DNA"/>
</dbReference>
<organism evidence="1 2">
    <name type="scientific">Thioclava pacifica DSM 10166</name>
    <dbReference type="NCBI Taxonomy" id="1353537"/>
    <lineage>
        <taxon>Bacteria</taxon>
        <taxon>Pseudomonadati</taxon>
        <taxon>Pseudomonadota</taxon>
        <taxon>Alphaproteobacteria</taxon>
        <taxon>Rhodobacterales</taxon>
        <taxon>Paracoccaceae</taxon>
        <taxon>Thioclava</taxon>
    </lineage>
</organism>
<comment type="caution">
    <text evidence="1">The sequence shown here is derived from an EMBL/GenBank/DDBJ whole genome shotgun (WGS) entry which is preliminary data.</text>
</comment>
<evidence type="ECO:0000313" key="2">
    <source>
        <dbReference type="Proteomes" id="UP000027432"/>
    </source>
</evidence>
<dbReference type="OrthoDB" id="7869763at2"/>